<name>A0ABP4QAY7_9ACTN</name>
<evidence type="ECO:0000313" key="1">
    <source>
        <dbReference type="EMBL" id="GAA1601404.1"/>
    </source>
</evidence>
<dbReference type="EMBL" id="BAAAPH010000030">
    <property type="protein sequence ID" value="GAA1601404.1"/>
    <property type="molecule type" value="Genomic_DNA"/>
</dbReference>
<accession>A0ABP4QAY7</accession>
<organism evidence="1 2">
    <name type="scientific">Kribbella hippodromi</name>
    <dbReference type="NCBI Taxonomy" id="434347"/>
    <lineage>
        <taxon>Bacteria</taxon>
        <taxon>Bacillati</taxon>
        <taxon>Actinomycetota</taxon>
        <taxon>Actinomycetes</taxon>
        <taxon>Propionibacteriales</taxon>
        <taxon>Kribbellaceae</taxon>
        <taxon>Kribbella</taxon>
    </lineage>
</organism>
<proteinExistence type="predicted"/>
<protein>
    <submittedName>
        <fullName evidence="1">Uncharacterized protein</fullName>
    </submittedName>
</protein>
<reference evidence="2" key="1">
    <citation type="journal article" date="2019" name="Int. J. Syst. Evol. Microbiol.">
        <title>The Global Catalogue of Microorganisms (GCM) 10K type strain sequencing project: providing services to taxonomists for standard genome sequencing and annotation.</title>
        <authorList>
            <consortium name="The Broad Institute Genomics Platform"/>
            <consortium name="The Broad Institute Genome Sequencing Center for Infectious Disease"/>
            <person name="Wu L."/>
            <person name="Ma J."/>
        </authorList>
    </citation>
    <scope>NUCLEOTIDE SEQUENCE [LARGE SCALE GENOMIC DNA]</scope>
    <source>
        <strain evidence="2">JCM 15572</strain>
    </source>
</reference>
<keyword evidence="2" id="KW-1185">Reference proteome</keyword>
<evidence type="ECO:0000313" key="2">
    <source>
        <dbReference type="Proteomes" id="UP001501705"/>
    </source>
</evidence>
<dbReference type="Proteomes" id="UP001501705">
    <property type="component" value="Unassembled WGS sequence"/>
</dbReference>
<dbReference type="RefSeq" id="WP_344240214.1">
    <property type="nucleotide sequence ID" value="NZ_BAAAPH010000030.1"/>
</dbReference>
<gene>
    <name evidence="1" type="ORF">GCM10009804_67490</name>
</gene>
<sequence>MSQIQQLRAQLHQVAIEATQGAASLSTYKQRFSQSTAQVLALIQGSATRADADISQLLDAAGKAVEQASEALQIAAHSCKNYADQI</sequence>
<comment type="caution">
    <text evidence="1">The sequence shown here is derived from an EMBL/GenBank/DDBJ whole genome shotgun (WGS) entry which is preliminary data.</text>
</comment>